<dbReference type="AlphaFoldDB" id="A0A4R5G6T0"/>
<accession>A0A4R5G6T0</accession>
<dbReference type="GO" id="GO:0006355">
    <property type="term" value="P:regulation of DNA-templated transcription"/>
    <property type="evidence" value="ECO:0007669"/>
    <property type="project" value="InterPro"/>
</dbReference>
<proteinExistence type="inferred from homology"/>
<protein>
    <submittedName>
        <fullName evidence="3">Type II toxin-antitoxin system RelB/DinJ family antitoxin</fullName>
    </submittedName>
</protein>
<keyword evidence="2" id="KW-1277">Toxin-antitoxin system</keyword>
<dbReference type="Proteomes" id="UP000295231">
    <property type="component" value="Unassembled WGS sequence"/>
</dbReference>
<organism evidence="3 4">
    <name type="scientific">Streptococcus vicugnae</name>
    <dbReference type="NCBI Taxonomy" id="2740579"/>
    <lineage>
        <taxon>Bacteria</taxon>
        <taxon>Bacillati</taxon>
        <taxon>Bacillota</taxon>
        <taxon>Bacilli</taxon>
        <taxon>Lactobacillales</taxon>
        <taxon>Streptococcaceae</taxon>
        <taxon>Streptococcus</taxon>
    </lineage>
</organism>
<dbReference type="Pfam" id="PF04221">
    <property type="entry name" value="RelB"/>
    <property type="match status" value="1"/>
</dbReference>
<comment type="caution">
    <text evidence="3">The sequence shown here is derived from an EMBL/GenBank/DDBJ whole genome shotgun (WGS) entry which is preliminary data.</text>
</comment>
<evidence type="ECO:0000313" key="3">
    <source>
        <dbReference type="EMBL" id="TDE75543.1"/>
    </source>
</evidence>
<gene>
    <name evidence="3" type="ORF">E0E04_00565</name>
</gene>
<evidence type="ECO:0000256" key="1">
    <source>
        <dbReference type="ARBA" id="ARBA00010562"/>
    </source>
</evidence>
<reference evidence="3 4" key="1">
    <citation type="submission" date="2019-03" db="EMBL/GenBank/DDBJ databases">
        <authorList>
            <person name="Fan P."/>
        </authorList>
    </citation>
    <scope>NUCLEOTIDE SEQUENCE [LARGE SCALE GENOMIC DNA]</scope>
    <source>
        <strain evidence="3 4">KCJ4950</strain>
    </source>
</reference>
<dbReference type="GO" id="GO:0006351">
    <property type="term" value="P:DNA-templated transcription"/>
    <property type="evidence" value="ECO:0007669"/>
    <property type="project" value="TreeGrafter"/>
</dbReference>
<dbReference type="PANTHER" id="PTHR38781:SF1">
    <property type="entry name" value="ANTITOXIN DINJ-RELATED"/>
    <property type="match status" value="1"/>
</dbReference>
<comment type="similarity">
    <text evidence="1">Belongs to the RelB/DinJ antitoxin family.</text>
</comment>
<dbReference type="Gene3D" id="1.10.1220.10">
    <property type="entry name" value="Met repressor-like"/>
    <property type="match status" value="1"/>
</dbReference>
<dbReference type="InterPro" id="IPR013321">
    <property type="entry name" value="Arc_rbn_hlx_hlx"/>
</dbReference>
<dbReference type="NCBIfam" id="TIGR02384">
    <property type="entry name" value="RelB_DinJ"/>
    <property type="match status" value="1"/>
</dbReference>
<sequence>MSLIKIDIDDELRNEASKIYRELGLDMSTAIRLFLVQSVITKGLPFPIRLESDILSRLNVK</sequence>
<name>A0A4R5G6T0_9STRE</name>
<evidence type="ECO:0000256" key="2">
    <source>
        <dbReference type="ARBA" id="ARBA00022649"/>
    </source>
</evidence>
<dbReference type="InterPro" id="IPR007337">
    <property type="entry name" value="RelB/DinJ"/>
</dbReference>
<evidence type="ECO:0000313" key="4">
    <source>
        <dbReference type="Proteomes" id="UP000295231"/>
    </source>
</evidence>
<dbReference type="EMBL" id="SJWY01000004">
    <property type="protein sequence ID" value="TDE75543.1"/>
    <property type="molecule type" value="Genomic_DNA"/>
</dbReference>
<dbReference type="RefSeq" id="WP_132868797.1">
    <property type="nucleotide sequence ID" value="NZ_SJWY01000004.1"/>
</dbReference>
<dbReference type="PANTHER" id="PTHR38781">
    <property type="entry name" value="ANTITOXIN DINJ-RELATED"/>
    <property type="match status" value="1"/>
</dbReference>
<keyword evidence="4" id="KW-1185">Reference proteome</keyword>